<keyword evidence="2 6" id="KW-0689">Ribosomal protein</keyword>
<dbReference type="GO" id="GO:1990904">
    <property type="term" value="C:ribonucleoprotein complex"/>
    <property type="evidence" value="ECO:0007669"/>
    <property type="project" value="UniProtKB-KW"/>
</dbReference>
<feature type="compositionally biased region" description="Basic and acidic residues" evidence="4">
    <location>
        <begin position="540"/>
        <end position="565"/>
    </location>
</feature>
<keyword evidence="3" id="KW-0687">Ribonucleoprotein</keyword>
<evidence type="ECO:0000313" key="6">
    <source>
        <dbReference type="EMBL" id="GFP20838.1"/>
    </source>
</evidence>
<evidence type="ECO:0000256" key="3">
    <source>
        <dbReference type="ARBA" id="ARBA00023274"/>
    </source>
</evidence>
<dbReference type="CDD" id="cd05687">
    <property type="entry name" value="S1_RPS1_repeat_ec1_hs1"/>
    <property type="match status" value="1"/>
</dbReference>
<dbReference type="EMBL" id="BLRV01000003">
    <property type="protein sequence ID" value="GFP20838.1"/>
    <property type="molecule type" value="Genomic_DNA"/>
</dbReference>
<dbReference type="Pfam" id="PF00575">
    <property type="entry name" value="S1"/>
    <property type="match status" value="4"/>
</dbReference>
<dbReference type="Gene3D" id="2.40.50.140">
    <property type="entry name" value="Nucleic acid-binding proteins"/>
    <property type="match status" value="4"/>
</dbReference>
<feature type="domain" description="S1 motif" evidence="5">
    <location>
        <begin position="296"/>
        <end position="365"/>
    </location>
</feature>
<organism evidence="6 7">
    <name type="scientific">Candidatus Hakubella thermalkaliphila</name>
    <dbReference type="NCBI Taxonomy" id="2754717"/>
    <lineage>
        <taxon>Bacteria</taxon>
        <taxon>Bacillati</taxon>
        <taxon>Actinomycetota</taxon>
        <taxon>Actinomycetota incertae sedis</taxon>
        <taxon>Candidatus Hakubellales</taxon>
        <taxon>Candidatus Hakubellaceae</taxon>
        <taxon>Candidatus Hakubella</taxon>
    </lineage>
</organism>
<dbReference type="InterPro" id="IPR035104">
    <property type="entry name" value="Ribosomal_protein_S1-like"/>
</dbReference>
<name>A0A6V8NKQ3_9ACTN</name>
<feature type="compositionally biased region" description="Low complexity" evidence="4">
    <location>
        <begin position="502"/>
        <end position="512"/>
    </location>
</feature>
<feature type="region of interest" description="Disordered" evidence="4">
    <location>
        <begin position="366"/>
        <end position="399"/>
    </location>
</feature>
<sequence length="565" mass="62819">MIEQKKGDGEVVDEYLIANEKGEMVPNYDMAMVNFEEGDVLMGTVVKVDRDEVLVDVGYKSEGVILPKELAVRYNVNPQDVVKLNDKVEVLVLQKEDQGGRLILSKKRAETQRAYDHLEKIHRENGYVTGEVIEVVKGGLILDIGLRGFLPASLVDTRRVKNLRKFVGEKLECKIIEFNRARNNVVLSRKAYLEEERRETRQQVLASLTEGQVKKGVISNVVDFGAFVDLGGIDGLVHISELSWSHVNHPSEVVSIGDEVEVVILDVNRERERVSLGLKQTQQDPWAEIARQYSKGDIVKGQVSKLVSFGAFVDIGDGVEGLVHISELSEDHVEKPSQVVAVAEEVDVKIIDIDLDRRRIGLSMKQARVKEAESEEEEREEEREQEEIQASGAENAEIEEGMKELKEEIKEAATRKYLDEEIAAARDLPEVTSSEMARDGKPISKKAARDLPEVTSSESGRGSQKDAYEAESREGAPKTQIKEDTVEAEAQKDASETETKEAAPQPEAQDAPVPYPTPAPDVKQAIPSTEPRETASATQEGKEGKEAKDKSLESVLEEMKKEARS</sequence>
<dbReference type="CDD" id="cd04465">
    <property type="entry name" value="S1_RPS1_repeat_ec2_hs2"/>
    <property type="match status" value="1"/>
</dbReference>
<accession>A0A6V8NKQ3</accession>
<proteinExistence type="inferred from homology"/>
<dbReference type="PANTHER" id="PTHR10724:SF7">
    <property type="entry name" value="SMALL RIBOSOMAL SUBUNIT PROTEIN BS1C"/>
    <property type="match status" value="1"/>
</dbReference>
<dbReference type="GO" id="GO:0005840">
    <property type="term" value="C:ribosome"/>
    <property type="evidence" value="ECO:0007669"/>
    <property type="project" value="UniProtKB-KW"/>
</dbReference>
<feature type="domain" description="S1 motif" evidence="5">
    <location>
        <begin position="38"/>
        <end position="107"/>
    </location>
</feature>
<dbReference type="GO" id="GO:0005737">
    <property type="term" value="C:cytoplasm"/>
    <property type="evidence" value="ECO:0007669"/>
    <property type="project" value="UniProtKB-ARBA"/>
</dbReference>
<dbReference type="CDD" id="cd05688">
    <property type="entry name" value="S1_RPS1_repeat_ec3"/>
    <property type="match status" value="1"/>
</dbReference>
<dbReference type="PROSITE" id="PS50126">
    <property type="entry name" value="S1"/>
    <property type="match status" value="4"/>
</dbReference>
<evidence type="ECO:0000259" key="5">
    <source>
        <dbReference type="PROSITE" id="PS50126"/>
    </source>
</evidence>
<feature type="region of interest" description="Disordered" evidence="4">
    <location>
        <begin position="423"/>
        <end position="565"/>
    </location>
</feature>
<dbReference type="SMART" id="SM00316">
    <property type="entry name" value="S1"/>
    <property type="match status" value="4"/>
</dbReference>
<dbReference type="FunFam" id="2.40.50.140:FF:000051">
    <property type="entry name" value="RNA-binding transcriptional accessory protein"/>
    <property type="match status" value="1"/>
</dbReference>
<dbReference type="InterPro" id="IPR012340">
    <property type="entry name" value="NA-bd_OB-fold"/>
</dbReference>
<protein>
    <submittedName>
        <fullName evidence="6">Small subunit ribosomal protein S1</fullName>
    </submittedName>
</protein>
<evidence type="ECO:0000313" key="7">
    <source>
        <dbReference type="Proteomes" id="UP000580051"/>
    </source>
</evidence>
<evidence type="ECO:0000256" key="2">
    <source>
        <dbReference type="ARBA" id="ARBA00022980"/>
    </source>
</evidence>
<comment type="similarity">
    <text evidence="1">Belongs to the bacterial ribosomal protein bS1 family.</text>
</comment>
<evidence type="ECO:0000256" key="1">
    <source>
        <dbReference type="ARBA" id="ARBA00006767"/>
    </source>
</evidence>
<dbReference type="PRINTS" id="PR00681">
    <property type="entry name" value="RIBOSOMALS1"/>
</dbReference>
<feature type="domain" description="S1 motif" evidence="5">
    <location>
        <begin position="211"/>
        <end position="279"/>
    </location>
</feature>
<dbReference type="InterPro" id="IPR003029">
    <property type="entry name" value="S1_domain"/>
</dbReference>
<gene>
    <name evidence="6" type="ORF">HKBW3S06_00065</name>
</gene>
<dbReference type="GO" id="GO:0003735">
    <property type="term" value="F:structural constituent of ribosome"/>
    <property type="evidence" value="ECO:0007669"/>
    <property type="project" value="TreeGrafter"/>
</dbReference>
<dbReference type="InterPro" id="IPR050437">
    <property type="entry name" value="Ribos_protein_bS1-like"/>
</dbReference>
<feature type="compositionally biased region" description="Acidic residues" evidence="4">
    <location>
        <begin position="373"/>
        <end position="387"/>
    </location>
</feature>
<evidence type="ECO:0000256" key="4">
    <source>
        <dbReference type="SAM" id="MobiDB-lite"/>
    </source>
</evidence>
<feature type="domain" description="S1 motif" evidence="5">
    <location>
        <begin position="125"/>
        <end position="190"/>
    </location>
</feature>
<feature type="compositionally biased region" description="Basic and acidic residues" evidence="4">
    <location>
        <begin position="436"/>
        <end position="452"/>
    </location>
</feature>
<dbReference type="GO" id="GO:0003729">
    <property type="term" value="F:mRNA binding"/>
    <property type="evidence" value="ECO:0007669"/>
    <property type="project" value="TreeGrafter"/>
</dbReference>
<feature type="compositionally biased region" description="Basic and acidic residues" evidence="4">
    <location>
        <begin position="463"/>
        <end position="501"/>
    </location>
</feature>
<dbReference type="AlphaFoldDB" id="A0A6V8NKQ3"/>
<dbReference type="FunFam" id="2.40.50.140:FF:000039">
    <property type="entry name" value="30S ribosomal protein S1"/>
    <property type="match status" value="1"/>
</dbReference>
<reference evidence="6 7" key="1">
    <citation type="journal article" date="2020" name="Front. Microbiol.">
        <title>Single-cell genomics of novel Actinobacteria with the Wood-Ljungdahl pathway discovered in a serpentinizing system.</title>
        <authorList>
            <person name="Merino N."/>
            <person name="Kawai M."/>
            <person name="Boyd E.S."/>
            <person name="Colman D.R."/>
            <person name="McGlynn S.E."/>
            <person name="Nealson K.H."/>
            <person name="Kurokawa K."/>
            <person name="Hongoh Y."/>
        </authorList>
    </citation>
    <scope>NUCLEOTIDE SEQUENCE [LARGE SCALE GENOMIC DNA]</scope>
    <source>
        <strain evidence="6 7">S06</strain>
    </source>
</reference>
<comment type="caution">
    <text evidence="6">The sequence shown here is derived from an EMBL/GenBank/DDBJ whole genome shotgun (WGS) entry which is preliminary data.</text>
</comment>
<dbReference type="Proteomes" id="UP000580051">
    <property type="component" value="Unassembled WGS sequence"/>
</dbReference>
<dbReference type="GO" id="GO:0006412">
    <property type="term" value="P:translation"/>
    <property type="evidence" value="ECO:0007669"/>
    <property type="project" value="TreeGrafter"/>
</dbReference>
<dbReference type="PANTHER" id="PTHR10724">
    <property type="entry name" value="30S RIBOSOMAL PROTEIN S1"/>
    <property type="match status" value="1"/>
</dbReference>
<dbReference type="NCBIfam" id="NF005208">
    <property type="entry name" value="PRK06676.1"/>
    <property type="match status" value="1"/>
</dbReference>
<dbReference type="SUPFAM" id="SSF50249">
    <property type="entry name" value="Nucleic acid-binding proteins"/>
    <property type="match status" value="4"/>
</dbReference>